<dbReference type="PANTHER" id="PTHR30582">
    <property type="entry name" value="L,D-TRANSPEPTIDASE"/>
    <property type="match status" value="1"/>
</dbReference>
<feature type="active site" description="Proton donor/acceptor" evidence="9">
    <location>
        <position position="273"/>
    </location>
</feature>
<dbReference type="GO" id="GO:0018104">
    <property type="term" value="P:peptidoglycan-protein cross-linking"/>
    <property type="evidence" value="ECO:0007669"/>
    <property type="project" value="TreeGrafter"/>
</dbReference>
<keyword evidence="10" id="KW-0732">Signal</keyword>
<dbReference type="InterPro" id="IPR050979">
    <property type="entry name" value="LD-transpeptidase"/>
</dbReference>
<dbReference type="InterPro" id="IPR005490">
    <property type="entry name" value="LD_TPept_cat_dom"/>
</dbReference>
<dbReference type="SUPFAM" id="SSF141523">
    <property type="entry name" value="L,D-transpeptidase catalytic domain-like"/>
    <property type="match status" value="1"/>
</dbReference>
<evidence type="ECO:0000256" key="9">
    <source>
        <dbReference type="PROSITE-ProRule" id="PRU01373"/>
    </source>
</evidence>
<dbReference type="Pfam" id="PF03734">
    <property type="entry name" value="YkuD"/>
    <property type="match status" value="1"/>
</dbReference>
<dbReference type="EMBL" id="BPQJ01000003">
    <property type="protein sequence ID" value="GJD60776.1"/>
    <property type="molecule type" value="Genomic_DNA"/>
</dbReference>
<evidence type="ECO:0000256" key="7">
    <source>
        <dbReference type="ARBA" id="ARBA00022984"/>
    </source>
</evidence>
<protein>
    <recommendedName>
        <fullName evidence="11">L,D-TPase catalytic domain-containing protein</fullName>
    </recommendedName>
</protein>
<keyword evidence="5" id="KW-0378">Hydrolase</keyword>
<evidence type="ECO:0000256" key="8">
    <source>
        <dbReference type="ARBA" id="ARBA00023316"/>
    </source>
</evidence>
<keyword evidence="3" id="KW-0328">Glycosyltransferase</keyword>
<evidence type="ECO:0000313" key="12">
    <source>
        <dbReference type="EMBL" id="GJD60776.1"/>
    </source>
</evidence>
<reference evidence="12" key="2">
    <citation type="submission" date="2021-08" db="EMBL/GenBank/DDBJ databases">
        <authorList>
            <person name="Tani A."/>
            <person name="Ola A."/>
            <person name="Ogura Y."/>
            <person name="Katsura K."/>
            <person name="Hayashi T."/>
        </authorList>
    </citation>
    <scope>NUCLEOTIDE SEQUENCE</scope>
    <source>
        <strain evidence="12">JCM 32048</strain>
    </source>
</reference>
<dbReference type="CDD" id="cd16913">
    <property type="entry name" value="YkuD_like"/>
    <property type="match status" value="1"/>
</dbReference>
<accession>A0AA37M3D0</accession>
<dbReference type="GO" id="GO:0071555">
    <property type="term" value="P:cell wall organization"/>
    <property type="evidence" value="ECO:0007669"/>
    <property type="project" value="UniProtKB-UniRule"/>
</dbReference>
<keyword evidence="13" id="KW-1185">Reference proteome</keyword>
<dbReference type="Gene3D" id="2.40.440.10">
    <property type="entry name" value="L,D-transpeptidase catalytic domain-like"/>
    <property type="match status" value="1"/>
</dbReference>
<name>A0AA37M3D0_9HYPH</name>
<evidence type="ECO:0000256" key="6">
    <source>
        <dbReference type="ARBA" id="ARBA00022960"/>
    </source>
</evidence>
<evidence type="ECO:0000256" key="10">
    <source>
        <dbReference type="SAM" id="SignalP"/>
    </source>
</evidence>
<keyword evidence="4" id="KW-0808">Transferase</keyword>
<gene>
    <name evidence="12" type="ORF">MPEAHAMD_0915</name>
</gene>
<dbReference type="GO" id="GO:0005576">
    <property type="term" value="C:extracellular region"/>
    <property type="evidence" value="ECO:0007669"/>
    <property type="project" value="TreeGrafter"/>
</dbReference>
<dbReference type="InterPro" id="IPR038063">
    <property type="entry name" value="Transpep_catalytic_dom"/>
</dbReference>
<dbReference type="AlphaFoldDB" id="A0AA37M3D0"/>
<organism evidence="12 13">
    <name type="scientific">Methylobacterium frigidaeris</name>
    <dbReference type="NCBI Taxonomy" id="2038277"/>
    <lineage>
        <taxon>Bacteria</taxon>
        <taxon>Pseudomonadati</taxon>
        <taxon>Pseudomonadota</taxon>
        <taxon>Alphaproteobacteria</taxon>
        <taxon>Hyphomicrobiales</taxon>
        <taxon>Methylobacteriaceae</taxon>
        <taxon>Methylobacterium</taxon>
    </lineage>
</organism>
<evidence type="ECO:0000256" key="4">
    <source>
        <dbReference type="ARBA" id="ARBA00022679"/>
    </source>
</evidence>
<feature type="chain" id="PRO_5041419432" description="L,D-TPase catalytic domain-containing protein" evidence="10">
    <location>
        <begin position="28"/>
        <end position="313"/>
    </location>
</feature>
<feature type="domain" description="L,D-TPase catalytic" evidence="11">
    <location>
        <begin position="184"/>
        <end position="313"/>
    </location>
</feature>
<dbReference type="FunFam" id="2.40.440.10:FF:000002">
    <property type="entry name" value="L,D-transpeptidase ErfK/SrfK"/>
    <property type="match status" value="1"/>
</dbReference>
<evidence type="ECO:0000256" key="1">
    <source>
        <dbReference type="ARBA" id="ARBA00004752"/>
    </source>
</evidence>
<reference evidence="12" key="1">
    <citation type="journal article" date="2016" name="Front. Microbiol.">
        <title>Genome Sequence of the Piezophilic, Mesophilic Sulfate-Reducing Bacterium Desulfovibrio indicus J2T.</title>
        <authorList>
            <person name="Cao J."/>
            <person name="Maignien L."/>
            <person name="Shao Z."/>
            <person name="Alain K."/>
            <person name="Jebbar M."/>
        </authorList>
    </citation>
    <scope>NUCLEOTIDE SEQUENCE</scope>
    <source>
        <strain evidence="12">JCM 32048</strain>
    </source>
</reference>
<keyword evidence="8 9" id="KW-0961">Cell wall biogenesis/degradation</keyword>
<comment type="pathway">
    <text evidence="1 9">Cell wall biogenesis; peptidoglycan biosynthesis.</text>
</comment>
<sequence>MVVRGMVLAGAIAAGLGAGLGALPALAQGAPGTYGGGFIEFLMTGQDPAAVARPLRPMPVAPDGTILTGRGYRQAGYAADAYGPRPAYARTTGYAAAGTSGAQVGYAPVAPGAALHSGDPVPAQVYQPQVYQPQATQAYAPDPFEAPRGRPAPMPEAREEGIGRAMDPRFQRQEVAYDGGQRPGTVVIDTPSRFLYLVQPGGRALRYGIGVGRPGFTWSGMKTVSAKREWPDWTPPAEMLRRRPDLPRHMAGGPANPLGARALYLGSSLYRIHGTNEPHTIGQSVSSGCIRMMNEDVMDLYERVPVGARVMVI</sequence>
<keyword evidence="6 9" id="KW-0133">Cell shape</keyword>
<evidence type="ECO:0000256" key="2">
    <source>
        <dbReference type="ARBA" id="ARBA00005992"/>
    </source>
</evidence>
<keyword evidence="7 9" id="KW-0573">Peptidoglycan synthesis</keyword>
<proteinExistence type="inferred from homology"/>
<dbReference type="PANTHER" id="PTHR30582:SF24">
    <property type="entry name" value="L,D-TRANSPEPTIDASE ERFK_SRFK-RELATED"/>
    <property type="match status" value="1"/>
</dbReference>
<dbReference type="GO" id="GO:0016757">
    <property type="term" value="F:glycosyltransferase activity"/>
    <property type="evidence" value="ECO:0007669"/>
    <property type="project" value="UniProtKB-KW"/>
</dbReference>
<evidence type="ECO:0000259" key="11">
    <source>
        <dbReference type="PROSITE" id="PS52029"/>
    </source>
</evidence>
<evidence type="ECO:0000313" key="13">
    <source>
        <dbReference type="Proteomes" id="UP001055286"/>
    </source>
</evidence>
<dbReference type="PROSITE" id="PS52029">
    <property type="entry name" value="LD_TPASE"/>
    <property type="match status" value="1"/>
</dbReference>
<dbReference type="GO" id="GO:0008360">
    <property type="term" value="P:regulation of cell shape"/>
    <property type="evidence" value="ECO:0007669"/>
    <property type="project" value="UniProtKB-UniRule"/>
</dbReference>
<comment type="caution">
    <text evidence="12">The sequence shown here is derived from an EMBL/GenBank/DDBJ whole genome shotgun (WGS) entry which is preliminary data.</text>
</comment>
<feature type="signal peptide" evidence="10">
    <location>
        <begin position="1"/>
        <end position="27"/>
    </location>
</feature>
<feature type="active site" description="Nucleophile" evidence="9">
    <location>
        <position position="289"/>
    </location>
</feature>
<dbReference type="Proteomes" id="UP001055286">
    <property type="component" value="Unassembled WGS sequence"/>
</dbReference>
<evidence type="ECO:0000256" key="3">
    <source>
        <dbReference type="ARBA" id="ARBA00022676"/>
    </source>
</evidence>
<dbReference type="GO" id="GO:0071972">
    <property type="term" value="F:peptidoglycan L,D-transpeptidase activity"/>
    <property type="evidence" value="ECO:0007669"/>
    <property type="project" value="TreeGrafter"/>
</dbReference>
<evidence type="ECO:0000256" key="5">
    <source>
        <dbReference type="ARBA" id="ARBA00022801"/>
    </source>
</evidence>
<comment type="similarity">
    <text evidence="2">Belongs to the YkuD family.</text>
</comment>